<reference evidence="2" key="1">
    <citation type="submission" date="2015-01" db="EMBL/GenBank/DDBJ databases">
        <title>The Genome Sequence of Cladophialophora bantiana CBS 173.52.</title>
        <authorList>
            <consortium name="The Broad Institute Genomics Platform"/>
            <person name="Cuomo C."/>
            <person name="de Hoog S."/>
            <person name="Gorbushina A."/>
            <person name="Stielow B."/>
            <person name="Teixiera M."/>
            <person name="Abouelleil A."/>
            <person name="Chapman S.B."/>
            <person name="Priest M."/>
            <person name="Young S.K."/>
            <person name="Wortman J."/>
            <person name="Nusbaum C."/>
            <person name="Birren B."/>
        </authorList>
    </citation>
    <scope>NUCLEOTIDE SEQUENCE [LARGE SCALE GENOMIC DNA]</scope>
    <source>
        <strain evidence="2">CBS 173.52</strain>
    </source>
</reference>
<dbReference type="OrthoDB" id="2157530at2759"/>
<dbReference type="AlphaFoldDB" id="A0A0D2I061"/>
<dbReference type="EMBL" id="KN846980">
    <property type="protein sequence ID" value="KIW99098.1"/>
    <property type="molecule type" value="Genomic_DNA"/>
</dbReference>
<organism evidence="2 3">
    <name type="scientific">Cladophialophora bantiana (strain ATCC 10958 / CBS 173.52 / CDC B-1940 / NIH 8579)</name>
    <name type="common">Xylohypha bantiana</name>
    <dbReference type="NCBI Taxonomy" id="1442370"/>
    <lineage>
        <taxon>Eukaryota</taxon>
        <taxon>Fungi</taxon>
        <taxon>Dikarya</taxon>
        <taxon>Ascomycota</taxon>
        <taxon>Pezizomycotina</taxon>
        <taxon>Eurotiomycetes</taxon>
        <taxon>Chaetothyriomycetidae</taxon>
        <taxon>Chaetothyriales</taxon>
        <taxon>Herpotrichiellaceae</taxon>
        <taxon>Cladophialophora</taxon>
    </lineage>
</organism>
<name>A0A0D2I061_CLAB1</name>
<accession>A0A0D2I061</accession>
<dbReference type="InterPro" id="IPR052895">
    <property type="entry name" value="HetReg/Transcr_Mod"/>
</dbReference>
<keyword evidence="3" id="KW-1185">Reference proteome</keyword>
<protein>
    <recommendedName>
        <fullName evidence="1">Heterokaryon incompatibility domain-containing protein</fullName>
    </recommendedName>
</protein>
<dbReference type="PANTHER" id="PTHR24148">
    <property type="entry name" value="ANKYRIN REPEAT DOMAIN-CONTAINING PROTEIN 39 HOMOLOG-RELATED"/>
    <property type="match status" value="1"/>
</dbReference>
<feature type="domain" description="Heterokaryon incompatibility" evidence="1">
    <location>
        <begin position="79"/>
        <end position="228"/>
    </location>
</feature>
<dbReference type="GeneID" id="27693689"/>
<dbReference type="Proteomes" id="UP000053789">
    <property type="component" value="Unassembled WGS sequence"/>
</dbReference>
<evidence type="ECO:0000313" key="3">
    <source>
        <dbReference type="Proteomes" id="UP000053789"/>
    </source>
</evidence>
<dbReference type="HOGENOM" id="CLU_004184_3_4_1"/>
<dbReference type="Pfam" id="PF06985">
    <property type="entry name" value="HET"/>
    <property type="match status" value="1"/>
</dbReference>
<gene>
    <name evidence="2" type="ORF">Z519_00761</name>
</gene>
<dbReference type="RefSeq" id="XP_016625767.1">
    <property type="nucleotide sequence ID" value="XM_016758518.1"/>
</dbReference>
<dbReference type="VEuPathDB" id="FungiDB:Z519_00761"/>
<evidence type="ECO:0000313" key="2">
    <source>
        <dbReference type="EMBL" id="KIW99098.1"/>
    </source>
</evidence>
<dbReference type="InterPro" id="IPR010730">
    <property type="entry name" value="HET"/>
</dbReference>
<dbReference type="PANTHER" id="PTHR24148:SF64">
    <property type="entry name" value="HETEROKARYON INCOMPATIBILITY DOMAIN-CONTAINING PROTEIN"/>
    <property type="match status" value="1"/>
</dbReference>
<sequence>MEWTKGWPGLPEQWPLPKVYPIKLGSKPSNEQPTQAYQYVPLDTVADETRMIVIDPSENKQAPLVLHLAHSPLASDVAYHALSYTWGDTQDSVEVTVMGQLMRIRKNLERALRRLRRSSSYACTVWADAICINQSDTSEKIHQIPRIATVYDQAACVVCDVGEEDRYSELALNFVEHLQEPVIRMDTDYEFIVGKPDRIDPGDIPRFCAALYMFLMRPYFRRAWVIQEVALASNPVIVCGMRNGTPFEALEKAATNLSDMISQDLDLVKKMKDSTPDLQSVGPGQLLFIRKLVFFRQLHMGRNRNGFIMHDIRNTAPGYLEAAILARDFEAAVPHDKLFALWNVARDRAGLDYVAD</sequence>
<evidence type="ECO:0000259" key="1">
    <source>
        <dbReference type="Pfam" id="PF06985"/>
    </source>
</evidence>
<proteinExistence type="predicted"/>